<evidence type="ECO:0000256" key="1">
    <source>
        <dbReference type="SAM" id="Phobius"/>
    </source>
</evidence>
<reference evidence="2 3" key="1">
    <citation type="journal article" date="2011" name="Nat. Genet.">
        <title>The genome of the mesopolyploid crop species Brassica rapa.</title>
        <authorList>
            <consortium name="Brassica rapa Genome Sequencing Project Consortium"/>
            <person name="Wang X."/>
            <person name="Wang H."/>
            <person name="Wang J."/>
            <person name="Sun R."/>
            <person name="Wu J."/>
            <person name="Liu S."/>
            <person name="Bai Y."/>
            <person name="Mun J.H."/>
            <person name="Bancroft I."/>
            <person name="Cheng F."/>
            <person name="Huang S."/>
            <person name="Li X."/>
            <person name="Hua W."/>
            <person name="Wang J."/>
            <person name="Wang X."/>
            <person name="Freeling M."/>
            <person name="Pires J.C."/>
            <person name="Paterson A.H."/>
            <person name="Chalhoub B."/>
            <person name="Wang B."/>
            <person name="Hayward A."/>
            <person name="Sharpe A.G."/>
            <person name="Park B.S."/>
            <person name="Weisshaar B."/>
            <person name="Liu B."/>
            <person name="Li B."/>
            <person name="Liu B."/>
            <person name="Tong C."/>
            <person name="Song C."/>
            <person name="Duran C."/>
            <person name="Peng C."/>
            <person name="Geng C."/>
            <person name="Koh C."/>
            <person name="Lin C."/>
            <person name="Edwards D."/>
            <person name="Mu D."/>
            <person name="Shen D."/>
            <person name="Soumpourou E."/>
            <person name="Li F."/>
            <person name="Fraser F."/>
            <person name="Conant G."/>
            <person name="Lassalle G."/>
            <person name="King G.J."/>
            <person name="Bonnema G."/>
            <person name="Tang H."/>
            <person name="Wang H."/>
            <person name="Belcram H."/>
            <person name="Zhou H."/>
            <person name="Hirakawa H."/>
            <person name="Abe H."/>
            <person name="Guo H."/>
            <person name="Wang H."/>
            <person name="Jin H."/>
            <person name="Parkin I.A."/>
            <person name="Batley J."/>
            <person name="Kim J.S."/>
            <person name="Just J."/>
            <person name="Li J."/>
            <person name="Xu J."/>
            <person name="Deng J."/>
            <person name="Kim J.A."/>
            <person name="Li J."/>
            <person name="Yu J."/>
            <person name="Meng J."/>
            <person name="Wang J."/>
            <person name="Min J."/>
            <person name="Poulain J."/>
            <person name="Wang J."/>
            <person name="Hatakeyama K."/>
            <person name="Wu K."/>
            <person name="Wang L."/>
            <person name="Fang L."/>
            <person name="Trick M."/>
            <person name="Links M.G."/>
            <person name="Zhao M."/>
            <person name="Jin M."/>
            <person name="Ramchiary N."/>
            <person name="Drou N."/>
            <person name="Berkman P.J."/>
            <person name="Cai Q."/>
            <person name="Huang Q."/>
            <person name="Li R."/>
            <person name="Tabata S."/>
            <person name="Cheng S."/>
            <person name="Zhang S."/>
            <person name="Zhang S."/>
            <person name="Huang S."/>
            <person name="Sato S."/>
            <person name="Sun S."/>
            <person name="Kwon S.J."/>
            <person name="Choi S.R."/>
            <person name="Lee T.H."/>
            <person name="Fan W."/>
            <person name="Zhao X."/>
            <person name="Tan X."/>
            <person name="Xu X."/>
            <person name="Wang Y."/>
            <person name="Qiu Y."/>
            <person name="Yin Y."/>
            <person name="Li Y."/>
            <person name="Du Y."/>
            <person name="Liao Y."/>
            <person name="Lim Y."/>
            <person name="Narusaka Y."/>
            <person name="Wang Y."/>
            <person name="Wang Z."/>
            <person name="Li Z."/>
            <person name="Wang Z."/>
            <person name="Xiong Z."/>
            <person name="Zhang Z."/>
        </authorList>
    </citation>
    <scope>NUCLEOTIDE SEQUENCE [LARGE SCALE GENOMIC DNA]</scope>
    <source>
        <strain evidence="2 3">cv. Chiifu-401-42</strain>
    </source>
</reference>
<protein>
    <submittedName>
        <fullName evidence="2">Uncharacterized protein</fullName>
    </submittedName>
</protein>
<evidence type="ECO:0000313" key="2">
    <source>
        <dbReference type="EnsemblPlants" id="Bra013581.1-P"/>
    </source>
</evidence>
<keyword evidence="1" id="KW-1133">Transmembrane helix</keyword>
<organism evidence="2 3">
    <name type="scientific">Brassica campestris</name>
    <name type="common">Field mustard</name>
    <dbReference type="NCBI Taxonomy" id="3711"/>
    <lineage>
        <taxon>Eukaryota</taxon>
        <taxon>Viridiplantae</taxon>
        <taxon>Streptophyta</taxon>
        <taxon>Embryophyta</taxon>
        <taxon>Tracheophyta</taxon>
        <taxon>Spermatophyta</taxon>
        <taxon>Magnoliopsida</taxon>
        <taxon>eudicotyledons</taxon>
        <taxon>Gunneridae</taxon>
        <taxon>Pentapetalae</taxon>
        <taxon>rosids</taxon>
        <taxon>malvids</taxon>
        <taxon>Brassicales</taxon>
        <taxon>Brassicaceae</taxon>
        <taxon>Brassiceae</taxon>
        <taxon>Brassica</taxon>
    </lineage>
</organism>
<reference evidence="2 3" key="2">
    <citation type="journal article" date="2018" name="Hortic Res">
        <title>Improved Brassica rapa reference genome by single-molecule sequencing and chromosome conformation capture technologies.</title>
        <authorList>
            <person name="Zhang L."/>
            <person name="Cai X."/>
            <person name="Wu J."/>
            <person name="Liu M."/>
            <person name="Grob S."/>
            <person name="Cheng F."/>
            <person name="Liang J."/>
            <person name="Cai C."/>
            <person name="Liu Z."/>
            <person name="Liu B."/>
            <person name="Wang F."/>
            <person name="Li S."/>
            <person name="Liu F."/>
            <person name="Li X."/>
            <person name="Cheng L."/>
            <person name="Yang W."/>
            <person name="Li M.H."/>
            <person name="Grossniklaus U."/>
            <person name="Zheng H."/>
            <person name="Wang X."/>
        </authorList>
    </citation>
    <scope>NUCLEOTIDE SEQUENCE [LARGE SCALE GENOMIC DNA]</scope>
    <source>
        <strain evidence="2 3">cv. Chiifu-401-42</strain>
    </source>
</reference>
<keyword evidence="1" id="KW-0812">Transmembrane</keyword>
<reference evidence="2" key="3">
    <citation type="submission" date="2023-03" db="UniProtKB">
        <authorList>
            <consortium name="EnsemblPlants"/>
        </authorList>
    </citation>
    <scope>IDENTIFICATION</scope>
    <source>
        <strain evidence="2">cv. Chiifu-401-42</strain>
    </source>
</reference>
<name>M4DAS1_BRACM</name>
<keyword evidence="1" id="KW-0472">Membrane</keyword>
<accession>M4DAS1</accession>
<proteinExistence type="predicted"/>
<dbReference type="AlphaFoldDB" id="M4DAS1"/>
<evidence type="ECO:0000313" key="3">
    <source>
        <dbReference type="Proteomes" id="UP000011750"/>
    </source>
</evidence>
<sequence length="182" mass="20448">MLNQNECDDNMLRSVSVTNCWLRHGNVDIRSFDPSFSLSSNSIVLSVPMKAKLAFEIHLVSLRSVVEFRIYRANFSDKSSQIGFFLLGVSQSSGASHQKLLPDNSPTASFWCINVDFYYQLFLRTIAFEIKVKLLHEIFHLAELDSPLIGFIFLCFVMLSTFVVTSSMAPESSASAVNFDAL</sequence>
<dbReference type="InParanoid" id="M4DAS1"/>
<feature type="transmembrane region" description="Helical" evidence="1">
    <location>
        <begin position="148"/>
        <end position="169"/>
    </location>
</feature>
<dbReference type="HOGENOM" id="CLU_1484019_0_0_1"/>
<dbReference type="EnsemblPlants" id="Bra013581.1">
    <property type="protein sequence ID" value="Bra013581.1-P"/>
    <property type="gene ID" value="Bra013581"/>
</dbReference>
<dbReference type="Proteomes" id="UP000011750">
    <property type="component" value="Chromosome A01"/>
</dbReference>
<dbReference type="OMA" id="TASFWCI"/>
<keyword evidence="3" id="KW-1185">Reference proteome</keyword>
<dbReference type="Gramene" id="Bra013581.1">
    <property type="protein sequence ID" value="Bra013581.1-P"/>
    <property type="gene ID" value="Bra013581"/>
</dbReference>